<organism evidence="2 3">
    <name type="scientific">Mycobacteroides immunogenum</name>
    <dbReference type="NCBI Taxonomy" id="83262"/>
    <lineage>
        <taxon>Bacteria</taxon>
        <taxon>Bacillati</taxon>
        <taxon>Actinomycetota</taxon>
        <taxon>Actinomycetes</taxon>
        <taxon>Mycobacteriales</taxon>
        <taxon>Mycobacteriaceae</taxon>
        <taxon>Mycobacteroides</taxon>
    </lineage>
</organism>
<feature type="transmembrane region" description="Helical" evidence="1">
    <location>
        <begin position="38"/>
        <end position="59"/>
    </location>
</feature>
<evidence type="ECO:0008006" key="4">
    <source>
        <dbReference type="Google" id="ProtNLM"/>
    </source>
</evidence>
<feature type="transmembrane region" description="Helical" evidence="1">
    <location>
        <begin position="183"/>
        <end position="208"/>
    </location>
</feature>
<gene>
    <name evidence="2" type="ORF">AWB85_05520</name>
</gene>
<feature type="transmembrane region" description="Helical" evidence="1">
    <location>
        <begin position="229"/>
        <end position="247"/>
    </location>
</feature>
<dbReference type="InterPro" id="IPR021315">
    <property type="entry name" value="Gap/Sap"/>
</dbReference>
<accession>A0A179VGA4</accession>
<keyword evidence="1" id="KW-1133">Transmembrane helix</keyword>
<dbReference type="AlphaFoldDB" id="A0A179VGA4"/>
<dbReference type="Pfam" id="PF11139">
    <property type="entry name" value="SfLAP"/>
    <property type="match status" value="1"/>
</dbReference>
<dbReference type="RefSeq" id="WP_064627937.1">
    <property type="nucleotide sequence ID" value="NZ_LQYE01000001.1"/>
</dbReference>
<feature type="transmembrane region" description="Helical" evidence="1">
    <location>
        <begin position="6"/>
        <end position="26"/>
    </location>
</feature>
<evidence type="ECO:0000256" key="1">
    <source>
        <dbReference type="SAM" id="Phobius"/>
    </source>
</evidence>
<dbReference type="Proteomes" id="UP000186919">
    <property type="component" value="Unassembled WGS sequence"/>
</dbReference>
<comment type="caution">
    <text evidence="2">The sequence shown here is derived from an EMBL/GenBank/DDBJ whole genome shotgun (WGS) entry which is preliminary data.</text>
</comment>
<name>A0A179VGA4_9MYCO</name>
<feature type="transmembrane region" description="Helical" evidence="1">
    <location>
        <begin position="152"/>
        <end position="177"/>
    </location>
</feature>
<reference evidence="2 3" key="1">
    <citation type="submission" date="2016-01" db="EMBL/GenBank/DDBJ databases">
        <title>Mycobacterium immunogenum strain CD11_6 genome sequencing and assembly.</title>
        <authorList>
            <person name="Kaur G."/>
            <person name="Nair G.R."/>
            <person name="Mayilraj S."/>
        </authorList>
    </citation>
    <scope>NUCLEOTIDE SEQUENCE [LARGE SCALE GENOMIC DNA]</scope>
    <source>
        <strain evidence="2 3">CD11-6</strain>
    </source>
</reference>
<sequence length="253" mass="27080">MWGSVLGLAMLAALNPVRLGLALLMISRPRPGPNLFAYWLGCLTVCIPELLIPVTLLHFTPLFGSFSDGSATSAKSATLGHIQIGVGVLGLTIAGVILVRSLTRQRADTAEMNMAFTIPRLLRRDQDGGSAAPGYQPRRMLHRIHDAWDNGALWVAWVVGLISVPVDGILIILAIIVASRAGIGAQISASLAFIVVMYAVVELILVGYVAAPTRTEAALRRLHDWVRTYRWQIMVTLLAVVGVSQLAEGVGGS</sequence>
<dbReference type="EMBL" id="LQYE01000001">
    <property type="protein sequence ID" value="OAT70764.1"/>
    <property type="molecule type" value="Genomic_DNA"/>
</dbReference>
<feature type="transmembrane region" description="Helical" evidence="1">
    <location>
        <begin position="79"/>
        <end position="99"/>
    </location>
</feature>
<keyword evidence="1" id="KW-0472">Membrane</keyword>
<protein>
    <recommendedName>
        <fullName evidence="4">Gap protein</fullName>
    </recommendedName>
</protein>
<evidence type="ECO:0000313" key="3">
    <source>
        <dbReference type="Proteomes" id="UP000186919"/>
    </source>
</evidence>
<proteinExistence type="predicted"/>
<keyword evidence="1" id="KW-0812">Transmembrane</keyword>
<evidence type="ECO:0000313" key="2">
    <source>
        <dbReference type="EMBL" id="OAT70764.1"/>
    </source>
</evidence>